<name>A0A0K1PUY1_9BACT</name>
<dbReference type="Proteomes" id="UP000064967">
    <property type="component" value="Chromosome"/>
</dbReference>
<sequence length="62" mass="6889">MKIRRHTNRDVGTSLGSRGSKRTGKRTEHQQSARPNGESPRASRDVRAFPSIARLHGVPQPT</sequence>
<organism evidence="2 3">
    <name type="scientific">Labilithrix luteola</name>
    <dbReference type="NCBI Taxonomy" id="1391654"/>
    <lineage>
        <taxon>Bacteria</taxon>
        <taxon>Pseudomonadati</taxon>
        <taxon>Myxococcota</taxon>
        <taxon>Polyangia</taxon>
        <taxon>Polyangiales</taxon>
        <taxon>Labilitrichaceae</taxon>
        <taxon>Labilithrix</taxon>
    </lineage>
</organism>
<keyword evidence="3" id="KW-1185">Reference proteome</keyword>
<accession>A0A0K1PUY1</accession>
<evidence type="ECO:0000313" key="2">
    <source>
        <dbReference type="EMBL" id="AKU97338.1"/>
    </source>
</evidence>
<feature type="region of interest" description="Disordered" evidence="1">
    <location>
        <begin position="1"/>
        <end position="62"/>
    </location>
</feature>
<gene>
    <name evidence="2" type="ORF">AKJ09_04002</name>
</gene>
<evidence type="ECO:0000256" key="1">
    <source>
        <dbReference type="SAM" id="MobiDB-lite"/>
    </source>
</evidence>
<reference evidence="2 3" key="1">
    <citation type="submission" date="2015-08" db="EMBL/GenBank/DDBJ databases">
        <authorList>
            <person name="Babu N.S."/>
            <person name="Beckwith C.J."/>
            <person name="Beseler K.G."/>
            <person name="Brison A."/>
            <person name="Carone J.V."/>
            <person name="Caskin T.P."/>
            <person name="Diamond M."/>
            <person name="Durham M.E."/>
            <person name="Foxe J.M."/>
            <person name="Go M."/>
            <person name="Henderson B.A."/>
            <person name="Jones I.B."/>
            <person name="McGettigan J.A."/>
            <person name="Micheletti S.J."/>
            <person name="Nasrallah M.E."/>
            <person name="Ortiz D."/>
            <person name="Piller C.R."/>
            <person name="Privatt S.R."/>
            <person name="Schneider S.L."/>
            <person name="Sharp S."/>
            <person name="Smith T.C."/>
            <person name="Stanton J.D."/>
            <person name="Ullery H.E."/>
            <person name="Wilson R.J."/>
            <person name="Serrano M.G."/>
            <person name="Buck G."/>
            <person name="Lee V."/>
            <person name="Wang Y."/>
            <person name="Carvalho R."/>
            <person name="Voegtly L."/>
            <person name="Shi R."/>
            <person name="Duckworth R."/>
            <person name="Johnson A."/>
            <person name="Loviza R."/>
            <person name="Walstead R."/>
            <person name="Shah Z."/>
            <person name="Kiflezghi M."/>
            <person name="Wade K."/>
            <person name="Ball S.L."/>
            <person name="Bradley K.W."/>
            <person name="Asai D.J."/>
            <person name="Bowman C.A."/>
            <person name="Russell D.A."/>
            <person name="Pope W.H."/>
            <person name="Jacobs-Sera D."/>
            <person name="Hendrix R.W."/>
            <person name="Hatfull G.F."/>
        </authorList>
    </citation>
    <scope>NUCLEOTIDE SEQUENCE [LARGE SCALE GENOMIC DNA]</scope>
    <source>
        <strain evidence="2 3">DSM 27648</strain>
    </source>
</reference>
<proteinExistence type="predicted"/>
<dbReference type="KEGG" id="llu:AKJ09_04002"/>
<evidence type="ECO:0000313" key="3">
    <source>
        <dbReference type="Proteomes" id="UP000064967"/>
    </source>
</evidence>
<dbReference type="EMBL" id="CP012333">
    <property type="protein sequence ID" value="AKU97338.1"/>
    <property type="molecule type" value="Genomic_DNA"/>
</dbReference>
<dbReference type="STRING" id="1391654.AKJ09_04002"/>
<dbReference type="AlphaFoldDB" id="A0A0K1PUY1"/>
<protein>
    <submittedName>
        <fullName evidence="2">Uncharacterized protein</fullName>
    </submittedName>
</protein>